<feature type="transmembrane region" description="Helical" evidence="2">
    <location>
        <begin position="111"/>
        <end position="129"/>
    </location>
</feature>
<dbReference type="OMA" id="IYQYVGL"/>
<sequence>GGSPVEKRSKGSPGSAGSNKRSRNSTDSPGSAERDKPSKNSPGSPGQKYGVDGDIIEKRNTESLKPSYFENLQNARPARAHVRNRKLKWKESNSEEGSKTEEESSASSSSLSLYVGLTVIALITLYYLYKKLKR</sequence>
<evidence type="ECO:0000313" key="4">
    <source>
        <dbReference type="Proteomes" id="UP000268014"/>
    </source>
</evidence>
<organism evidence="5">
    <name type="scientific">Haemonchus placei</name>
    <name type="common">Barber's pole worm</name>
    <dbReference type="NCBI Taxonomy" id="6290"/>
    <lineage>
        <taxon>Eukaryota</taxon>
        <taxon>Metazoa</taxon>
        <taxon>Ecdysozoa</taxon>
        <taxon>Nematoda</taxon>
        <taxon>Chromadorea</taxon>
        <taxon>Rhabditida</taxon>
        <taxon>Rhabditina</taxon>
        <taxon>Rhabditomorpha</taxon>
        <taxon>Strongyloidea</taxon>
        <taxon>Trichostrongylidae</taxon>
        <taxon>Haemonchus</taxon>
    </lineage>
</organism>
<dbReference type="OrthoDB" id="10371951at2759"/>
<dbReference type="AlphaFoldDB" id="A0A0N4W8M2"/>
<name>A0A0N4W8M2_HAEPC</name>
<feature type="compositionally biased region" description="Polar residues" evidence="1">
    <location>
        <begin position="15"/>
        <end position="29"/>
    </location>
</feature>
<gene>
    <name evidence="3" type="ORF">HPLM_LOCUS6560</name>
</gene>
<evidence type="ECO:0000313" key="3">
    <source>
        <dbReference type="EMBL" id="VDO29378.1"/>
    </source>
</evidence>
<keyword evidence="2" id="KW-0812">Transmembrane</keyword>
<reference evidence="3 4" key="2">
    <citation type="submission" date="2018-11" db="EMBL/GenBank/DDBJ databases">
        <authorList>
            <consortium name="Pathogen Informatics"/>
        </authorList>
    </citation>
    <scope>NUCLEOTIDE SEQUENCE [LARGE SCALE GENOMIC DNA]</scope>
    <source>
        <strain evidence="3 4">MHpl1</strain>
    </source>
</reference>
<feature type="compositionally biased region" description="Basic and acidic residues" evidence="1">
    <location>
        <begin position="89"/>
        <end position="102"/>
    </location>
</feature>
<dbReference type="EMBL" id="UZAF01016512">
    <property type="protein sequence ID" value="VDO29378.1"/>
    <property type="molecule type" value="Genomic_DNA"/>
</dbReference>
<keyword evidence="2" id="KW-1133">Transmembrane helix</keyword>
<evidence type="ECO:0000256" key="2">
    <source>
        <dbReference type="SAM" id="Phobius"/>
    </source>
</evidence>
<accession>A0A0N4W8M2</accession>
<proteinExistence type="predicted"/>
<feature type="compositionally biased region" description="Basic residues" evidence="1">
    <location>
        <begin position="78"/>
        <end position="88"/>
    </location>
</feature>
<feature type="region of interest" description="Disordered" evidence="1">
    <location>
        <begin position="1"/>
        <end position="111"/>
    </location>
</feature>
<reference evidence="5" key="1">
    <citation type="submission" date="2017-02" db="UniProtKB">
        <authorList>
            <consortium name="WormBaseParasite"/>
        </authorList>
    </citation>
    <scope>IDENTIFICATION</scope>
</reference>
<dbReference type="WBParaSite" id="HPLM_0000656801-mRNA-1">
    <property type="protein sequence ID" value="HPLM_0000656801-mRNA-1"/>
    <property type="gene ID" value="HPLM_0000656801"/>
</dbReference>
<keyword evidence="4" id="KW-1185">Reference proteome</keyword>
<keyword evidence="2" id="KW-0472">Membrane</keyword>
<evidence type="ECO:0000313" key="5">
    <source>
        <dbReference type="WBParaSite" id="HPLM_0000656801-mRNA-1"/>
    </source>
</evidence>
<evidence type="ECO:0000256" key="1">
    <source>
        <dbReference type="SAM" id="MobiDB-lite"/>
    </source>
</evidence>
<protein>
    <submittedName>
        <fullName evidence="5">LPXTG cell wall anchor domain-containing protein</fullName>
    </submittedName>
</protein>
<dbReference type="Proteomes" id="UP000268014">
    <property type="component" value="Unassembled WGS sequence"/>
</dbReference>